<dbReference type="PANTHER" id="PTHR14226">
    <property type="entry name" value="NEUROPATHY TARGET ESTERASE/SWISS CHEESE D.MELANOGASTER"/>
    <property type="match status" value="1"/>
</dbReference>
<evidence type="ECO:0000256" key="2">
    <source>
        <dbReference type="ARBA" id="ARBA00022963"/>
    </source>
</evidence>
<gene>
    <name evidence="6" type="ORF">SAMN06275492_10395</name>
</gene>
<keyword evidence="1 4" id="KW-0378">Hydrolase</keyword>
<dbReference type="Proteomes" id="UP000193355">
    <property type="component" value="Unassembled WGS sequence"/>
</dbReference>
<feature type="domain" description="PNPLA" evidence="5">
    <location>
        <begin position="6"/>
        <end position="197"/>
    </location>
</feature>
<feature type="short sequence motif" description="GXSXG" evidence="4">
    <location>
        <begin position="37"/>
        <end position="41"/>
    </location>
</feature>
<proteinExistence type="predicted"/>
<feature type="active site" description="Nucleophile" evidence="4">
    <location>
        <position position="39"/>
    </location>
</feature>
<reference evidence="7" key="1">
    <citation type="submission" date="2017-04" db="EMBL/GenBank/DDBJ databases">
        <authorList>
            <person name="Varghese N."/>
            <person name="Submissions S."/>
        </authorList>
    </citation>
    <scope>NUCLEOTIDE SEQUENCE [LARGE SCALE GENOMIC DNA]</scope>
    <source>
        <strain evidence="7">USBA 82</strain>
    </source>
</reference>
<evidence type="ECO:0000313" key="6">
    <source>
        <dbReference type="EMBL" id="SMG16114.1"/>
    </source>
</evidence>
<sequence length="571" mass="63468">MENVGLVLSGGGGKGAYEVGVWKALEELKIRPKAISGTSIGAINGALYLQGSLEIALDMWQNLSAWKLVVPNTENITKQIIAKQIDPYLSNFILKQKKGILDPKGIRSLLEEKVDLNNLTSSGIPFFVGAHDEGRNSIVYLPLHNLSPKERGDSIIASASLPGIFPPVEMNDMNLSDGGWHYLPGRNLDNTPIAPVYGQGCSTIIVVALEQCFEIQRDRYPNATILSIVPSEDLGGVLDGMLDCSREGADYRVNLGYRDTMKTLGNIGIQNDIAQKATEILLKMKENEDIFSNRRTEIPAQDIKTAMIQFNKAVRNDSFSEPIAIPEFIEEKVLKESTRAMLCQIDKDNIGIEVDSFIEAQSSEDATLSQTMFEAIALLSPVDSRSKGISNQGFFAGLIGRLSGKNGRISSENDQDLAKAQYAAFSMINAIQNKGLLSLELTVAANTKINALFSQIEEVRGEQKNQIIDLYKSLSTVFLRLRQEILADRQRIDSLERRLELVEWLQQIRTRTFNGSEYRSLSKPEALICLVNDFYRFTRGQWSIRELLTLKEALITLDMADDIVIPSKRQS</sequence>
<keyword evidence="2 4" id="KW-0442">Lipid degradation</keyword>
<name>A0A1X7IMF5_9BACT</name>
<protein>
    <submittedName>
        <fullName evidence="6">Patatin-like phospholipase</fullName>
    </submittedName>
</protein>
<feature type="short sequence motif" description="GXGXXG" evidence="4">
    <location>
        <begin position="10"/>
        <end position="15"/>
    </location>
</feature>
<dbReference type="SUPFAM" id="SSF52151">
    <property type="entry name" value="FabD/lysophospholipase-like"/>
    <property type="match status" value="1"/>
</dbReference>
<evidence type="ECO:0000259" key="5">
    <source>
        <dbReference type="PROSITE" id="PS51635"/>
    </source>
</evidence>
<dbReference type="InterPro" id="IPR050301">
    <property type="entry name" value="NTE"/>
</dbReference>
<dbReference type="InterPro" id="IPR016035">
    <property type="entry name" value="Acyl_Trfase/lysoPLipase"/>
</dbReference>
<dbReference type="CDD" id="cd07209">
    <property type="entry name" value="Pat_hypo_Ecoli_Z1214_like"/>
    <property type="match status" value="1"/>
</dbReference>
<dbReference type="GO" id="GO:0016042">
    <property type="term" value="P:lipid catabolic process"/>
    <property type="evidence" value="ECO:0007669"/>
    <property type="project" value="UniProtKB-UniRule"/>
</dbReference>
<feature type="active site" description="Proton acceptor" evidence="4">
    <location>
        <position position="177"/>
    </location>
</feature>
<dbReference type="RefSeq" id="WP_085543809.1">
    <property type="nucleotide sequence ID" value="NZ_FXBB01000003.1"/>
</dbReference>
<evidence type="ECO:0000313" key="7">
    <source>
        <dbReference type="Proteomes" id="UP000193355"/>
    </source>
</evidence>
<dbReference type="PROSITE" id="PS51635">
    <property type="entry name" value="PNPLA"/>
    <property type="match status" value="1"/>
</dbReference>
<dbReference type="EMBL" id="FXBB01000003">
    <property type="protein sequence ID" value="SMG16114.1"/>
    <property type="molecule type" value="Genomic_DNA"/>
</dbReference>
<keyword evidence="3 4" id="KW-0443">Lipid metabolism</keyword>
<dbReference type="GO" id="GO:0016787">
    <property type="term" value="F:hydrolase activity"/>
    <property type="evidence" value="ECO:0007669"/>
    <property type="project" value="UniProtKB-UniRule"/>
</dbReference>
<dbReference type="PANTHER" id="PTHR14226:SF57">
    <property type="entry name" value="BLR7027 PROTEIN"/>
    <property type="match status" value="1"/>
</dbReference>
<organism evidence="6 7">
    <name type="scientific">Dethiosulfovibrio salsuginis</name>
    <dbReference type="NCBI Taxonomy" id="561720"/>
    <lineage>
        <taxon>Bacteria</taxon>
        <taxon>Thermotogati</taxon>
        <taxon>Synergistota</taxon>
        <taxon>Synergistia</taxon>
        <taxon>Synergistales</taxon>
        <taxon>Dethiosulfovibrionaceae</taxon>
        <taxon>Dethiosulfovibrio</taxon>
    </lineage>
</organism>
<dbReference type="AlphaFoldDB" id="A0A1X7IMF5"/>
<feature type="short sequence motif" description="DGA/G" evidence="4">
    <location>
        <begin position="177"/>
        <end position="179"/>
    </location>
</feature>
<evidence type="ECO:0000256" key="3">
    <source>
        <dbReference type="ARBA" id="ARBA00023098"/>
    </source>
</evidence>
<accession>A0A1X7IMF5</accession>
<dbReference type="Pfam" id="PF01734">
    <property type="entry name" value="Patatin"/>
    <property type="match status" value="1"/>
</dbReference>
<evidence type="ECO:0000256" key="1">
    <source>
        <dbReference type="ARBA" id="ARBA00022801"/>
    </source>
</evidence>
<evidence type="ECO:0000256" key="4">
    <source>
        <dbReference type="PROSITE-ProRule" id="PRU01161"/>
    </source>
</evidence>
<dbReference type="OrthoDB" id="9770965at2"/>
<dbReference type="InterPro" id="IPR002641">
    <property type="entry name" value="PNPLA_dom"/>
</dbReference>
<dbReference type="STRING" id="561720.SAMN06275492_10395"/>
<dbReference type="Gene3D" id="3.40.1090.10">
    <property type="entry name" value="Cytosolic phospholipase A2 catalytic domain"/>
    <property type="match status" value="2"/>
</dbReference>
<keyword evidence="7" id="KW-1185">Reference proteome</keyword>